<gene>
    <name evidence="2" type="ORF">PSTG_00006</name>
</gene>
<dbReference type="GO" id="GO:0046983">
    <property type="term" value="F:protein dimerization activity"/>
    <property type="evidence" value="ECO:0007669"/>
    <property type="project" value="InterPro"/>
</dbReference>
<reference evidence="3" key="1">
    <citation type="submission" date="2014-03" db="EMBL/GenBank/DDBJ databases">
        <title>The Genome Sequence of Puccinia striiformis f. sp. tritici PST-78.</title>
        <authorList>
            <consortium name="The Broad Institute Genome Sequencing Platform"/>
            <person name="Cuomo C."/>
            <person name="Hulbert S."/>
            <person name="Chen X."/>
            <person name="Walker B."/>
            <person name="Young S.K."/>
            <person name="Zeng Q."/>
            <person name="Gargeya S."/>
            <person name="Fitzgerald M."/>
            <person name="Haas B."/>
            <person name="Abouelleil A."/>
            <person name="Alvarado L."/>
            <person name="Arachchi H.M."/>
            <person name="Berlin A.M."/>
            <person name="Chapman S.B."/>
            <person name="Goldberg J."/>
            <person name="Griggs A."/>
            <person name="Gujja S."/>
            <person name="Hansen M."/>
            <person name="Howarth C."/>
            <person name="Imamovic A."/>
            <person name="Larimer J."/>
            <person name="McCowan C."/>
            <person name="Montmayeur A."/>
            <person name="Murphy C."/>
            <person name="Neiman D."/>
            <person name="Pearson M."/>
            <person name="Priest M."/>
            <person name="Roberts A."/>
            <person name="Saif S."/>
            <person name="Shea T."/>
            <person name="Sisk P."/>
            <person name="Sykes S."/>
            <person name="Wortman J."/>
            <person name="Nusbaum C."/>
            <person name="Birren B."/>
        </authorList>
    </citation>
    <scope>NUCLEOTIDE SEQUENCE [LARGE SCALE GENOMIC DNA]</scope>
    <source>
        <strain evidence="3">race PST-78</strain>
    </source>
</reference>
<evidence type="ECO:0000313" key="2">
    <source>
        <dbReference type="EMBL" id="KNF06690.1"/>
    </source>
</evidence>
<dbReference type="Proteomes" id="UP000054564">
    <property type="component" value="Unassembled WGS sequence"/>
</dbReference>
<protein>
    <recommendedName>
        <fullName evidence="1">HAT C-terminal dimerisation domain-containing protein</fullName>
    </recommendedName>
</protein>
<evidence type="ECO:0000313" key="3">
    <source>
        <dbReference type="Proteomes" id="UP000054564"/>
    </source>
</evidence>
<organism evidence="2 3">
    <name type="scientific">Puccinia striiformis f. sp. tritici PST-78</name>
    <dbReference type="NCBI Taxonomy" id="1165861"/>
    <lineage>
        <taxon>Eukaryota</taxon>
        <taxon>Fungi</taxon>
        <taxon>Dikarya</taxon>
        <taxon>Basidiomycota</taxon>
        <taxon>Pucciniomycotina</taxon>
        <taxon>Pucciniomycetes</taxon>
        <taxon>Pucciniales</taxon>
        <taxon>Pucciniaceae</taxon>
        <taxon>Puccinia</taxon>
    </lineage>
</organism>
<feature type="domain" description="HAT C-terminal dimerisation" evidence="1">
    <location>
        <begin position="25"/>
        <end position="64"/>
    </location>
</feature>
<dbReference type="Pfam" id="PF05699">
    <property type="entry name" value="Dimer_Tnp_hAT"/>
    <property type="match status" value="1"/>
</dbReference>
<sequence>MLVVPDTVDPTSADGLSIYLSGKYKWPKENADDPLTWWKAHTCEFLVLSLLARDYLACCATSASGNGASLLWGTPVDPTEEVWIHG</sequence>
<evidence type="ECO:0000259" key="1">
    <source>
        <dbReference type="Pfam" id="PF05699"/>
    </source>
</evidence>
<accession>A0A0L0W5Z9</accession>
<dbReference type="EMBL" id="AJIL01000002">
    <property type="protein sequence ID" value="KNF06690.1"/>
    <property type="molecule type" value="Genomic_DNA"/>
</dbReference>
<name>A0A0L0W5Z9_9BASI</name>
<dbReference type="InterPro" id="IPR012337">
    <property type="entry name" value="RNaseH-like_sf"/>
</dbReference>
<dbReference type="AlphaFoldDB" id="A0A0L0W5Z9"/>
<dbReference type="SUPFAM" id="SSF53098">
    <property type="entry name" value="Ribonuclease H-like"/>
    <property type="match status" value="1"/>
</dbReference>
<keyword evidence="3" id="KW-1185">Reference proteome</keyword>
<dbReference type="InterPro" id="IPR008906">
    <property type="entry name" value="HATC_C_dom"/>
</dbReference>
<proteinExistence type="predicted"/>
<comment type="caution">
    <text evidence="2">The sequence shown here is derived from an EMBL/GenBank/DDBJ whole genome shotgun (WGS) entry which is preliminary data.</text>
</comment>